<reference evidence="4" key="1">
    <citation type="submission" date="2013-08" db="EMBL/GenBank/DDBJ databases">
        <authorList>
            <person name="Mendez C."/>
            <person name="Richter M."/>
            <person name="Ferrer M."/>
            <person name="Sanchez J."/>
        </authorList>
    </citation>
    <scope>NUCLEOTIDE SEQUENCE</scope>
</reference>
<dbReference type="InterPro" id="IPR052344">
    <property type="entry name" value="Transposase-related"/>
</dbReference>
<comment type="caution">
    <text evidence="4">The sequence shown here is derived from an EMBL/GenBank/DDBJ whole genome shotgun (WGS) entry which is preliminary data.</text>
</comment>
<dbReference type="PANTHER" id="PTHR33678:SF2">
    <property type="match status" value="1"/>
</dbReference>
<name>T1CYY6_9ZZZZ</name>
<dbReference type="AlphaFoldDB" id="T1CYY6"/>
<evidence type="ECO:0000256" key="2">
    <source>
        <dbReference type="SAM" id="MobiDB-lite"/>
    </source>
</evidence>
<dbReference type="NCBIfam" id="NF033517">
    <property type="entry name" value="transpos_IS66"/>
    <property type="match status" value="1"/>
</dbReference>
<feature type="domain" description="Transposase IS66 central" evidence="3">
    <location>
        <begin position="206"/>
        <end position="477"/>
    </location>
</feature>
<keyword evidence="1" id="KW-0175">Coiled coil</keyword>
<protein>
    <submittedName>
        <fullName evidence="4">Transposase IS66</fullName>
    </submittedName>
</protein>
<sequence>MSPRALRILVVPEEVDDAVDFPVSRRKLAEFVRRSEQFGEVEKKLEETQGELKNAREKIEDLKRKLERAKNSLTAVGADAKTAAAAGVPSSKTFFPRPRPSPDERRAPGGQPGHPGKTRERPVPNAPPVVLSLKTCPHCKTPLGDPCDSSSHPVIDLPESSLLIFLLTVHRYKCGGCGERVHAEIPEAFRGDFGPRVKTVVATLRVMGVPLGKIVEFLETTWKLHVSVATALSWERGVAASVDDMYQELREEIRTEAKTPAAEGDETSFPINGAKWWMWVGTSARTTVYTIQPTRSHEEALALWGGYTGGLTRDGYAAYNWVTTAEHQMDLVHVNRWLQKVEVKHHIEPRGFLRAKRPRFLRAGRPPKESLTFAKGVRARLASEVRWTKRYREASQKARERRYRRAVRSMGRFLAHPWKDPDAKRIAKETGDRLGILYTFVRDPRVSWNSNGAEREVRAGAVYRKISGGRRTVDGGRVLVRILTVSRTCRKRGLGFWEVVKRKLLAYHAGPGPPWARPSS</sequence>
<reference evidence="4" key="2">
    <citation type="journal article" date="2014" name="ISME J.">
        <title>Microbial stratification in low pH oxic and suboxic macroscopic growths along an acid mine drainage.</title>
        <authorList>
            <person name="Mendez-Garcia C."/>
            <person name="Mesa V."/>
            <person name="Sprenger R.R."/>
            <person name="Richter M."/>
            <person name="Diez M.S."/>
            <person name="Solano J."/>
            <person name="Bargiela R."/>
            <person name="Golyshina O.V."/>
            <person name="Manteca A."/>
            <person name="Ramos J.L."/>
            <person name="Gallego J.R."/>
            <person name="Llorente I."/>
            <person name="Martins Dos Santos V.A."/>
            <person name="Jensen O.N."/>
            <person name="Pelaez A.I."/>
            <person name="Sanchez J."/>
            <person name="Ferrer M."/>
        </authorList>
    </citation>
    <scope>NUCLEOTIDE SEQUENCE</scope>
</reference>
<dbReference type="EMBL" id="AUZY01001576">
    <property type="protein sequence ID" value="EQD74504.1"/>
    <property type="molecule type" value="Genomic_DNA"/>
</dbReference>
<feature type="region of interest" description="Disordered" evidence="2">
    <location>
        <begin position="80"/>
        <end position="126"/>
    </location>
</feature>
<dbReference type="InterPro" id="IPR004291">
    <property type="entry name" value="Transposase_IS66_central"/>
</dbReference>
<dbReference type="Pfam" id="PF03050">
    <property type="entry name" value="DDE_Tnp_IS66"/>
    <property type="match status" value="1"/>
</dbReference>
<feature type="coiled-coil region" evidence="1">
    <location>
        <begin position="38"/>
        <end position="79"/>
    </location>
</feature>
<proteinExistence type="predicted"/>
<evidence type="ECO:0000259" key="3">
    <source>
        <dbReference type="Pfam" id="PF03050"/>
    </source>
</evidence>
<evidence type="ECO:0000256" key="1">
    <source>
        <dbReference type="SAM" id="Coils"/>
    </source>
</evidence>
<organism evidence="4">
    <name type="scientific">mine drainage metagenome</name>
    <dbReference type="NCBI Taxonomy" id="410659"/>
    <lineage>
        <taxon>unclassified sequences</taxon>
        <taxon>metagenomes</taxon>
        <taxon>ecological metagenomes</taxon>
    </lineage>
</organism>
<accession>T1CYY6</accession>
<gene>
    <name evidence="4" type="ORF">B1B_02633</name>
</gene>
<evidence type="ECO:0000313" key="4">
    <source>
        <dbReference type="EMBL" id="EQD74504.1"/>
    </source>
</evidence>
<dbReference type="PANTHER" id="PTHR33678">
    <property type="entry name" value="BLL1576 PROTEIN"/>
    <property type="match status" value="1"/>
</dbReference>